<proteinExistence type="predicted"/>
<evidence type="ECO:0000313" key="3">
    <source>
        <dbReference type="Proteomes" id="UP001266305"/>
    </source>
</evidence>
<keyword evidence="3" id="KW-1185">Reference proteome</keyword>
<feature type="region of interest" description="Disordered" evidence="1">
    <location>
        <begin position="91"/>
        <end position="113"/>
    </location>
</feature>
<feature type="compositionally biased region" description="Basic and acidic residues" evidence="1">
    <location>
        <begin position="91"/>
        <end position="100"/>
    </location>
</feature>
<organism evidence="2 3">
    <name type="scientific">Saguinus oedipus</name>
    <name type="common">Cotton-top tamarin</name>
    <name type="synonym">Oedipomidas oedipus</name>
    <dbReference type="NCBI Taxonomy" id="9490"/>
    <lineage>
        <taxon>Eukaryota</taxon>
        <taxon>Metazoa</taxon>
        <taxon>Chordata</taxon>
        <taxon>Craniata</taxon>
        <taxon>Vertebrata</taxon>
        <taxon>Euteleostomi</taxon>
        <taxon>Mammalia</taxon>
        <taxon>Eutheria</taxon>
        <taxon>Euarchontoglires</taxon>
        <taxon>Primates</taxon>
        <taxon>Haplorrhini</taxon>
        <taxon>Platyrrhini</taxon>
        <taxon>Cebidae</taxon>
        <taxon>Callitrichinae</taxon>
        <taxon>Saguinus</taxon>
    </lineage>
</organism>
<evidence type="ECO:0000256" key="1">
    <source>
        <dbReference type="SAM" id="MobiDB-lite"/>
    </source>
</evidence>
<reference evidence="2 3" key="1">
    <citation type="submission" date="2023-05" db="EMBL/GenBank/DDBJ databases">
        <title>B98-5 Cell Line De Novo Hybrid Assembly: An Optical Mapping Approach.</title>
        <authorList>
            <person name="Kananen K."/>
            <person name="Auerbach J.A."/>
            <person name="Kautto E."/>
            <person name="Blachly J.S."/>
        </authorList>
    </citation>
    <scope>NUCLEOTIDE SEQUENCE [LARGE SCALE GENOMIC DNA]</scope>
    <source>
        <strain evidence="2">B95-8</strain>
        <tissue evidence="2">Cell line</tissue>
    </source>
</reference>
<dbReference type="EMBL" id="JASSZA010000020">
    <property type="protein sequence ID" value="KAK2086079.1"/>
    <property type="molecule type" value="Genomic_DNA"/>
</dbReference>
<evidence type="ECO:0000313" key="2">
    <source>
        <dbReference type="EMBL" id="KAK2086079.1"/>
    </source>
</evidence>
<gene>
    <name evidence="2" type="ORF">P7K49_035504</name>
</gene>
<feature type="compositionally biased region" description="Polar residues" evidence="1">
    <location>
        <begin position="14"/>
        <end position="34"/>
    </location>
</feature>
<feature type="region of interest" description="Disordered" evidence="1">
    <location>
        <begin position="1"/>
        <end position="45"/>
    </location>
</feature>
<comment type="caution">
    <text evidence="2">The sequence shown here is derived from an EMBL/GenBank/DDBJ whole genome shotgun (WGS) entry which is preliminary data.</text>
</comment>
<sequence>MAAPEALGRDDRLNGSSPYTKKQRPSQTEGNSSRPKGGTRPEKEGKACLTRGLCTRLTPLVQQCTPYVTTDLRVCPKQALCWLREAKPEQPQKYLREGRVSTEQPQKYLREGR</sequence>
<accession>A0ABQ9TN22</accession>
<protein>
    <submittedName>
        <fullName evidence="2">Uncharacterized protein</fullName>
    </submittedName>
</protein>
<dbReference type="Proteomes" id="UP001266305">
    <property type="component" value="Unassembled WGS sequence"/>
</dbReference>
<name>A0ABQ9TN22_SAGOE</name>
<feature type="non-terminal residue" evidence="2">
    <location>
        <position position="113"/>
    </location>
</feature>